<evidence type="ECO:0000313" key="1">
    <source>
        <dbReference type="EMBL" id="PVH35891.1"/>
    </source>
</evidence>
<gene>
    <name evidence="1" type="ORF">PAHAL_7G301100</name>
</gene>
<proteinExistence type="predicted"/>
<protein>
    <submittedName>
        <fullName evidence="1">Uncharacterized protein</fullName>
    </submittedName>
</protein>
<organism evidence="1">
    <name type="scientific">Panicum hallii</name>
    <dbReference type="NCBI Taxonomy" id="206008"/>
    <lineage>
        <taxon>Eukaryota</taxon>
        <taxon>Viridiplantae</taxon>
        <taxon>Streptophyta</taxon>
        <taxon>Embryophyta</taxon>
        <taxon>Tracheophyta</taxon>
        <taxon>Spermatophyta</taxon>
        <taxon>Magnoliopsida</taxon>
        <taxon>Liliopsida</taxon>
        <taxon>Poales</taxon>
        <taxon>Poaceae</taxon>
        <taxon>PACMAD clade</taxon>
        <taxon>Panicoideae</taxon>
        <taxon>Panicodae</taxon>
        <taxon>Paniceae</taxon>
        <taxon>Panicinae</taxon>
        <taxon>Panicum</taxon>
        <taxon>Panicum sect. Panicum</taxon>
    </lineage>
</organism>
<dbReference type="Gramene" id="PVH35891">
    <property type="protein sequence ID" value="PVH35891"/>
    <property type="gene ID" value="PAHAL_7G301100"/>
</dbReference>
<sequence length="161" mass="17888">MATGITTNHRFTPGGAIVQINCDLQVHHITSPAVNFQMMPDVQAFWPRHFHPGSLAPACEVIGSCRHCSHPAVIMALKMSMAATREANQRKKVSLILARELSTRNTSSCSPSIENVEQDLSEEGMSVTLHKHQVSNLHLLTTSFLLNEMHYRSLNFCKPDP</sequence>
<dbReference type="Proteomes" id="UP000243499">
    <property type="component" value="Chromosome 7"/>
</dbReference>
<name>A0A2T8IDY2_9POAL</name>
<dbReference type="EMBL" id="CM008052">
    <property type="protein sequence ID" value="PVH35891.1"/>
    <property type="molecule type" value="Genomic_DNA"/>
</dbReference>
<dbReference type="AlphaFoldDB" id="A0A2T8IDY2"/>
<accession>A0A2T8IDY2</accession>
<reference evidence="1" key="1">
    <citation type="submission" date="2018-04" db="EMBL/GenBank/DDBJ databases">
        <title>WGS assembly of Panicum hallii.</title>
        <authorList>
            <person name="Lovell J."/>
            <person name="Jenkins J."/>
            <person name="Lowry D."/>
            <person name="Mamidi S."/>
            <person name="Sreedasyam A."/>
            <person name="Weng X."/>
            <person name="Barry K."/>
            <person name="Bonette J."/>
            <person name="Campitelli B."/>
            <person name="Daum C."/>
            <person name="Gordon S."/>
            <person name="Gould B."/>
            <person name="Lipzen A."/>
            <person name="Macqueen A."/>
            <person name="Palacio-Mejia J."/>
            <person name="Plott C."/>
            <person name="Shakirov E."/>
            <person name="Shu S."/>
            <person name="Yoshinaga Y."/>
            <person name="Zane M."/>
            <person name="Rokhsar D."/>
            <person name="Grimwood J."/>
            <person name="Schmutz J."/>
            <person name="Juenger T."/>
        </authorList>
    </citation>
    <scope>NUCLEOTIDE SEQUENCE [LARGE SCALE GENOMIC DNA]</scope>
    <source>
        <strain evidence="1">FIL2</strain>
    </source>
</reference>